<keyword evidence="2" id="KW-0812">Transmembrane</keyword>
<feature type="compositionally biased region" description="Polar residues" evidence="1">
    <location>
        <begin position="217"/>
        <end position="232"/>
    </location>
</feature>
<feature type="compositionally biased region" description="Gly residues" evidence="1">
    <location>
        <begin position="237"/>
        <end position="253"/>
    </location>
</feature>
<organism evidence="3 4">
    <name type="scientific">Blomia tropicalis</name>
    <name type="common">Mite</name>
    <dbReference type="NCBI Taxonomy" id="40697"/>
    <lineage>
        <taxon>Eukaryota</taxon>
        <taxon>Metazoa</taxon>
        <taxon>Ecdysozoa</taxon>
        <taxon>Arthropoda</taxon>
        <taxon>Chelicerata</taxon>
        <taxon>Arachnida</taxon>
        <taxon>Acari</taxon>
        <taxon>Acariformes</taxon>
        <taxon>Sarcoptiformes</taxon>
        <taxon>Astigmata</taxon>
        <taxon>Glycyphagoidea</taxon>
        <taxon>Echimyopodidae</taxon>
        <taxon>Blomia</taxon>
    </lineage>
</organism>
<feature type="transmembrane region" description="Helical" evidence="2">
    <location>
        <begin position="136"/>
        <end position="159"/>
    </location>
</feature>
<feature type="compositionally biased region" description="Polar residues" evidence="1">
    <location>
        <begin position="453"/>
        <end position="472"/>
    </location>
</feature>
<evidence type="ECO:0000313" key="4">
    <source>
        <dbReference type="Proteomes" id="UP001142055"/>
    </source>
</evidence>
<protein>
    <submittedName>
        <fullName evidence="3">Uncharacterized protein</fullName>
    </submittedName>
</protein>
<evidence type="ECO:0000256" key="1">
    <source>
        <dbReference type="SAM" id="MobiDB-lite"/>
    </source>
</evidence>
<keyword evidence="2" id="KW-1133">Transmembrane helix</keyword>
<dbReference type="Proteomes" id="UP001142055">
    <property type="component" value="Chromosome 1"/>
</dbReference>
<evidence type="ECO:0000313" key="3">
    <source>
        <dbReference type="EMBL" id="KAJ6222660.1"/>
    </source>
</evidence>
<accession>A0A9Q0MB64</accession>
<sequence length="526" mass="58770">MEQNWFNLIRHNCSSLLSQVMASQSSSSLSTTNKKMGNNIDGRNGVSSRFESNANDMAHPSDSIINQSLYLSSSDVMASSRPNEQMLVDMKQMLQTNADVSGTDLFIDENYTQLLEPSPHLQDHIMQEHSESARNALIYIAVILGIYLIAVASIVIQYYHKYSTLDPLTAFILRRSTNESKDRSRQKNRRRRRHSSSNGFESLRSPQLHNNPALKNIPSTSKNVDGTGPSINSVNGGNDGVGAGGAGGGGASAGDGEFDHNSGGVRFDSHAIVYNENGINKKENRNEHQVTIQINIKEPLDDDELEEDDDDDEEEEEEVIDEESYCEGEDDEAYENEDDEDDDFDEKRGQEMTVLDVESHRQPKKSRKRLKNLFSHFQSFSNDTKNVEEIRTTPPPPPSSLQSFNDQQSINGTRSPLTRSSSLHVSEMGGIGLPSPTISTNVHHQHQYHKHNSNYNQQQASRHNNHSPQLPSKENDSPNHSGWRPSNDGEIHKFKRSSIAGLTFVASSGPLGLFKTQPKHYEETHL</sequence>
<gene>
    <name evidence="3" type="ORF">RDWZM_001205</name>
</gene>
<feature type="compositionally biased region" description="Polar residues" evidence="1">
    <location>
        <begin position="401"/>
        <end position="424"/>
    </location>
</feature>
<feature type="region of interest" description="Disordered" evidence="1">
    <location>
        <begin position="177"/>
        <end position="265"/>
    </location>
</feature>
<feature type="compositionally biased region" description="Basic residues" evidence="1">
    <location>
        <begin position="186"/>
        <end position="195"/>
    </location>
</feature>
<dbReference type="AlphaFoldDB" id="A0A9Q0MB64"/>
<name>A0A9Q0MB64_BLOTA</name>
<evidence type="ECO:0000256" key="2">
    <source>
        <dbReference type="SAM" id="Phobius"/>
    </source>
</evidence>
<keyword evidence="2" id="KW-0472">Membrane</keyword>
<feature type="region of interest" description="Disordered" evidence="1">
    <location>
        <begin position="384"/>
        <end position="490"/>
    </location>
</feature>
<keyword evidence="4" id="KW-1185">Reference proteome</keyword>
<feature type="compositionally biased region" description="Basic residues" evidence="1">
    <location>
        <begin position="443"/>
        <end position="452"/>
    </location>
</feature>
<reference evidence="3" key="1">
    <citation type="submission" date="2022-12" db="EMBL/GenBank/DDBJ databases">
        <title>Genome assemblies of Blomia tropicalis.</title>
        <authorList>
            <person name="Cui Y."/>
        </authorList>
    </citation>
    <scope>NUCLEOTIDE SEQUENCE</scope>
    <source>
        <tissue evidence="3">Adult mites</tissue>
    </source>
</reference>
<dbReference type="EMBL" id="JAPWDV010000001">
    <property type="protein sequence ID" value="KAJ6222660.1"/>
    <property type="molecule type" value="Genomic_DNA"/>
</dbReference>
<feature type="region of interest" description="Disordered" evidence="1">
    <location>
        <begin position="292"/>
        <end position="344"/>
    </location>
</feature>
<feature type="compositionally biased region" description="Acidic residues" evidence="1">
    <location>
        <begin position="300"/>
        <end position="344"/>
    </location>
</feature>
<proteinExistence type="predicted"/>
<comment type="caution">
    <text evidence="3">The sequence shown here is derived from an EMBL/GenBank/DDBJ whole genome shotgun (WGS) entry which is preliminary data.</text>
</comment>